<evidence type="ECO:0000256" key="1">
    <source>
        <dbReference type="SAM" id="MobiDB-lite"/>
    </source>
</evidence>
<dbReference type="EMBL" id="MZ556141">
    <property type="protein sequence ID" value="UBJ26148.1"/>
    <property type="molecule type" value="Genomic_DNA"/>
</dbReference>
<proteinExistence type="predicted"/>
<accession>A0A8K1HIZ4</accession>
<organism evidence="2">
    <name type="scientific">Red panda feces-associated gemycircularvirus</name>
    <dbReference type="NCBI Taxonomy" id="2864013"/>
    <lineage>
        <taxon>Viruses</taxon>
        <taxon>Monodnaviria</taxon>
        <taxon>Shotokuvirae</taxon>
        <taxon>Cressdnaviricota</taxon>
        <taxon>Repensiviricetes</taxon>
        <taxon>Geplafuvirales</taxon>
        <taxon>Genomoviridae</taxon>
        <taxon>Gemycircularvirus</taxon>
    </lineage>
</organism>
<feature type="region of interest" description="Disordered" evidence="1">
    <location>
        <begin position="1"/>
        <end position="42"/>
    </location>
</feature>
<evidence type="ECO:0000313" key="2">
    <source>
        <dbReference type="EMBL" id="UBJ26148.1"/>
    </source>
</evidence>
<reference evidence="2" key="1">
    <citation type="submission" date="2021-07" db="EMBL/GenBank/DDBJ databases">
        <title>Communication and adaptive evolution of viruses within giant pandas and their associated organisms in a local ecological environment.</title>
        <authorList>
            <person name="Zhao M."/>
            <person name="Liu S."/>
            <person name="Zhang W."/>
        </authorList>
    </citation>
    <scope>NUCLEOTIDE SEQUENCE</scope>
    <source>
        <strain evidence="2">AliP03geno42-2015</strain>
    </source>
</reference>
<name>A0A8K1HIZ4_9VIRU</name>
<sequence>MAYRTRRTYRKRRPAFKRTYAKRRTPRRSYAKRRPYARRPRTMSRKRILNITTEKKMDTMMMSSNVTAARPTPAPTTYSNSEAILTGGNSDEYTFVWCATARTNLVNAGGSVGTKFTKSTRTASEVYMRGLKEAIEIQSSSSLPWQWRRICFTYKGFALEVPGSTGYSDNLIFSEGYRRVVNEIPVGSPRNTLYDTLFQGEKDVDWVDPLVAKTDPDIITIRYDKTMTLSSGNEQGMIRKYMRWHPMNSKLIYDDDERGGSVNPSAYSARITSSMGDYYVVDIFRPRVGSTTSQQLLFRPLATLYWHEK</sequence>
<protein>
    <submittedName>
        <fullName evidence="2">Capsid protein</fullName>
    </submittedName>
</protein>